<proteinExistence type="inferred from homology"/>
<reference evidence="7 8" key="1">
    <citation type="submission" date="2019-07" db="EMBL/GenBank/DDBJ databases">
        <authorList>
            <person name="Zhu P."/>
        </authorList>
    </citation>
    <scope>NUCLEOTIDE SEQUENCE [LARGE SCALE GENOMIC DNA]</scope>
    <source>
        <strain evidence="7 8">SSL-25</strain>
    </source>
</reference>
<dbReference type="EMBL" id="CP042266">
    <property type="protein sequence ID" value="QDY77428.1"/>
    <property type="molecule type" value="Genomic_DNA"/>
</dbReference>
<dbReference type="AlphaFoldDB" id="A0A5B8IFQ9"/>
<evidence type="ECO:0000256" key="4">
    <source>
        <dbReference type="RuleBase" id="RU003719"/>
    </source>
</evidence>
<evidence type="ECO:0000256" key="1">
    <source>
        <dbReference type="ARBA" id="ARBA00005854"/>
    </source>
</evidence>
<evidence type="ECO:0000259" key="5">
    <source>
        <dbReference type="Pfam" id="PF00389"/>
    </source>
</evidence>
<keyword evidence="2 4" id="KW-0560">Oxidoreductase</keyword>
<feature type="domain" description="D-isomer specific 2-hydroxyacid dehydrogenase NAD-binding" evidence="6">
    <location>
        <begin position="125"/>
        <end position="273"/>
    </location>
</feature>
<dbReference type="PANTHER" id="PTHR10996">
    <property type="entry name" value="2-HYDROXYACID DEHYDROGENASE-RELATED"/>
    <property type="match status" value="1"/>
</dbReference>
<keyword evidence="3" id="KW-0520">NAD</keyword>
<dbReference type="RefSeq" id="WP_146480766.1">
    <property type="nucleotide sequence ID" value="NZ_CP042266.1"/>
</dbReference>
<dbReference type="KEGG" id="sqz:FQU76_13845"/>
<dbReference type="Pfam" id="PF00389">
    <property type="entry name" value="2-Hacid_dh"/>
    <property type="match status" value="1"/>
</dbReference>
<evidence type="ECO:0000256" key="2">
    <source>
        <dbReference type="ARBA" id="ARBA00023002"/>
    </source>
</evidence>
<dbReference type="OrthoDB" id="117809at2"/>
<dbReference type="InterPro" id="IPR036291">
    <property type="entry name" value="NAD(P)-bd_dom_sf"/>
</dbReference>
<dbReference type="InterPro" id="IPR006139">
    <property type="entry name" value="D-isomer_2_OHA_DH_cat_dom"/>
</dbReference>
<protein>
    <recommendedName>
        <fullName evidence="9">Hydroxyacid dehydrogenase</fullName>
    </recommendedName>
</protein>
<sequence length="319" mass="32838">MTVVGTSGAIPIPIPGTVFVALPDLPGNIGAFGLLKDSFTEVRVASRRDRAIAELTALGPGVCAAVVGVKERIGPGVLDALPGLRVLGSVGTGTDHLDLAALRERGVRVVTTPGVNSVSVAEHTMMMILALAKRALSGHRAALTGEDRAGMPEPPVELRGRCAGLLGAGATARALLPLLRAFGMEPLVWTRTPDNHPDLPTAGLEEVFRRSDVLSVHLPLADATRGLVGPRLLGLLPPGALVVNTARKEILDLAALPEAIAARPDLRFAVDDFGLSADGTAAALGSSALLSPHTAGVTAESLAAMQDSAVRQTIDLLRP</sequence>
<dbReference type="InterPro" id="IPR029753">
    <property type="entry name" value="D-isomer_DH_CS"/>
</dbReference>
<dbReference type="Pfam" id="PF02826">
    <property type="entry name" value="2-Hacid_dh_C"/>
    <property type="match status" value="1"/>
</dbReference>
<comment type="similarity">
    <text evidence="1 4">Belongs to the D-isomer specific 2-hydroxyacid dehydrogenase family.</text>
</comment>
<evidence type="ECO:0000313" key="7">
    <source>
        <dbReference type="EMBL" id="QDY77428.1"/>
    </source>
</evidence>
<dbReference type="GO" id="GO:0016618">
    <property type="term" value="F:hydroxypyruvate reductase [NAD(P)H] activity"/>
    <property type="evidence" value="ECO:0007669"/>
    <property type="project" value="TreeGrafter"/>
</dbReference>
<feature type="domain" description="D-isomer specific 2-hydroxyacid dehydrogenase catalytic" evidence="5">
    <location>
        <begin position="35"/>
        <end position="316"/>
    </location>
</feature>
<dbReference type="InterPro" id="IPR050223">
    <property type="entry name" value="D-isomer_2-hydroxyacid_DH"/>
</dbReference>
<organism evidence="7 8">
    <name type="scientific">Streptomyces qinzhouensis</name>
    <dbReference type="NCBI Taxonomy" id="2599401"/>
    <lineage>
        <taxon>Bacteria</taxon>
        <taxon>Bacillati</taxon>
        <taxon>Actinomycetota</taxon>
        <taxon>Actinomycetes</taxon>
        <taxon>Kitasatosporales</taxon>
        <taxon>Streptomycetaceae</taxon>
        <taxon>Streptomyces</taxon>
    </lineage>
</organism>
<name>A0A5B8IFQ9_9ACTN</name>
<evidence type="ECO:0008006" key="9">
    <source>
        <dbReference type="Google" id="ProtNLM"/>
    </source>
</evidence>
<dbReference type="GO" id="GO:0030267">
    <property type="term" value="F:glyoxylate reductase (NADPH) activity"/>
    <property type="evidence" value="ECO:0007669"/>
    <property type="project" value="TreeGrafter"/>
</dbReference>
<dbReference type="PROSITE" id="PS00670">
    <property type="entry name" value="D_2_HYDROXYACID_DH_2"/>
    <property type="match status" value="1"/>
</dbReference>
<dbReference type="SUPFAM" id="SSF52283">
    <property type="entry name" value="Formate/glycerate dehydrogenase catalytic domain-like"/>
    <property type="match status" value="1"/>
</dbReference>
<dbReference type="PANTHER" id="PTHR10996:SF178">
    <property type="entry name" value="2-HYDROXYACID DEHYDROGENASE YGL185C-RELATED"/>
    <property type="match status" value="1"/>
</dbReference>
<keyword evidence="8" id="KW-1185">Reference proteome</keyword>
<evidence type="ECO:0000259" key="6">
    <source>
        <dbReference type="Pfam" id="PF02826"/>
    </source>
</evidence>
<dbReference type="Proteomes" id="UP000320580">
    <property type="component" value="Chromosome"/>
</dbReference>
<evidence type="ECO:0000313" key="8">
    <source>
        <dbReference type="Proteomes" id="UP000320580"/>
    </source>
</evidence>
<accession>A0A5B8IFQ9</accession>
<dbReference type="GO" id="GO:0051287">
    <property type="term" value="F:NAD binding"/>
    <property type="evidence" value="ECO:0007669"/>
    <property type="project" value="InterPro"/>
</dbReference>
<dbReference type="InterPro" id="IPR006140">
    <property type="entry name" value="D-isomer_DH_NAD-bd"/>
</dbReference>
<gene>
    <name evidence="7" type="ORF">FQU76_13845</name>
</gene>
<dbReference type="SUPFAM" id="SSF51735">
    <property type="entry name" value="NAD(P)-binding Rossmann-fold domains"/>
    <property type="match status" value="1"/>
</dbReference>
<dbReference type="GO" id="GO:0005829">
    <property type="term" value="C:cytosol"/>
    <property type="evidence" value="ECO:0007669"/>
    <property type="project" value="TreeGrafter"/>
</dbReference>
<dbReference type="Gene3D" id="3.40.50.720">
    <property type="entry name" value="NAD(P)-binding Rossmann-like Domain"/>
    <property type="match status" value="2"/>
</dbReference>
<evidence type="ECO:0000256" key="3">
    <source>
        <dbReference type="ARBA" id="ARBA00023027"/>
    </source>
</evidence>